<dbReference type="PROSITE" id="PS51782">
    <property type="entry name" value="LYSM"/>
    <property type="match status" value="2"/>
</dbReference>
<proteinExistence type="predicted"/>
<feature type="domain" description="LysM" evidence="1">
    <location>
        <begin position="31"/>
        <end position="75"/>
    </location>
</feature>
<dbReference type="Gene3D" id="3.10.350.10">
    <property type="entry name" value="LysM domain"/>
    <property type="match status" value="2"/>
</dbReference>
<dbReference type="CDD" id="cd00118">
    <property type="entry name" value="LysM"/>
    <property type="match status" value="2"/>
</dbReference>
<gene>
    <name evidence="2" type="ORF">CKY28_07330</name>
</gene>
<dbReference type="PANTHER" id="PTHR33734:SF22">
    <property type="entry name" value="MEMBRANE-BOUND LYTIC MUREIN TRANSGLYCOSYLASE D"/>
    <property type="match status" value="1"/>
</dbReference>
<dbReference type="OrthoDB" id="7537686at2"/>
<dbReference type="SUPFAM" id="SSF54106">
    <property type="entry name" value="LysM domain"/>
    <property type="match status" value="2"/>
</dbReference>
<dbReference type="AlphaFoldDB" id="A0A2A2SEP1"/>
<name>A0A2A2SEP1_9SPHN</name>
<dbReference type="SMART" id="SM00257">
    <property type="entry name" value="LysM"/>
    <property type="match status" value="2"/>
</dbReference>
<dbReference type="InterPro" id="IPR018392">
    <property type="entry name" value="LysM"/>
</dbReference>
<protein>
    <recommendedName>
        <fullName evidence="1">LysM domain-containing protein</fullName>
    </recommendedName>
</protein>
<dbReference type="PANTHER" id="PTHR33734">
    <property type="entry name" value="LYSM DOMAIN-CONTAINING GPI-ANCHORED PROTEIN 2"/>
    <property type="match status" value="1"/>
</dbReference>
<dbReference type="EMBL" id="NSLI01000003">
    <property type="protein sequence ID" value="PAX07471.1"/>
    <property type="molecule type" value="Genomic_DNA"/>
</dbReference>
<evidence type="ECO:0000313" key="2">
    <source>
        <dbReference type="EMBL" id="PAX07471.1"/>
    </source>
</evidence>
<evidence type="ECO:0000259" key="1">
    <source>
        <dbReference type="PROSITE" id="PS51782"/>
    </source>
</evidence>
<dbReference type="Proteomes" id="UP000218151">
    <property type="component" value="Unassembled WGS sequence"/>
</dbReference>
<keyword evidence="3" id="KW-1185">Reference proteome</keyword>
<dbReference type="Gene3D" id="1.10.10.2520">
    <property type="entry name" value="Cell wall hydrolase SleB, domain 1"/>
    <property type="match status" value="1"/>
</dbReference>
<dbReference type="Pfam" id="PF01476">
    <property type="entry name" value="LysM"/>
    <property type="match status" value="2"/>
</dbReference>
<sequence>MVGGVSAVNGASGVGAYGAVRAAAPPPGPGGVHTVERGETLSGIAQRYGTDVATLVRLNDVRNPDLIHPGQRLALPEGATQSYTIEYGDTLSGIAADHGVSLRAVLSANPRIIDPNRIYPGDRLTVPARDGAARTDSPPTVAEVGETRRAMDGALSLSRADVLNIKKTLQTEWVQSAGEAQAHGVIDTILNRTASGRWGDSVADVVNSHNQFSDVNGPISRRVGRNSVEDIPASRISDRVDRLVDGYLAERAAGRPSSIGSHLNYANPHYSSRGNLDWIMALDGPVLGRGDAIHRHGTVPELERHRPGAFAVVLPGAAPAPAPAGGTGTTPGGRIDGDAVAAANGVEVKSSSVRIDRLHASMEPAIRAVADAARRLGLPTPVITSGNDSRHMNGSLHYADRALDFRGNNISVAQGRALEAEVRRVLGDRYDVAFETFANQSNNHLHVEFDPN</sequence>
<dbReference type="InterPro" id="IPR042047">
    <property type="entry name" value="SleB_dom1"/>
</dbReference>
<evidence type="ECO:0000313" key="3">
    <source>
        <dbReference type="Proteomes" id="UP000218151"/>
    </source>
</evidence>
<reference evidence="3" key="1">
    <citation type="submission" date="2017-09" db="EMBL/GenBank/DDBJ databases">
        <authorList>
            <person name="Feng G."/>
            <person name="Zhu H."/>
        </authorList>
    </citation>
    <scope>NUCLEOTIDE SEQUENCE [LARGE SCALE GENOMIC DNA]</scope>
    <source>
        <strain evidence="3">1PNM-20</strain>
    </source>
</reference>
<dbReference type="GO" id="GO:0008932">
    <property type="term" value="F:lytic endotransglycosylase activity"/>
    <property type="evidence" value="ECO:0007669"/>
    <property type="project" value="TreeGrafter"/>
</dbReference>
<organism evidence="2 3">
    <name type="scientific">Sphingomonas lenta</name>
    <dbReference type="NCBI Taxonomy" id="1141887"/>
    <lineage>
        <taxon>Bacteria</taxon>
        <taxon>Pseudomonadati</taxon>
        <taxon>Pseudomonadota</taxon>
        <taxon>Alphaproteobacteria</taxon>
        <taxon>Sphingomonadales</taxon>
        <taxon>Sphingomonadaceae</taxon>
        <taxon>Sphingomonas</taxon>
    </lineage>
</organism>
<dbReference type="InterPro" id="IPR036779">
    <property type="entry name" value="LysM_dom_sf"/>
</dbReference>
<feature type="domain" description="LysM" evidence="1">
    <location>
        <begin position="81"/>
        <end position="126"/>
    </location>
</feature>
<comment type="caution">
    <text evidence="2">The sequence shown here is derived from an EMBL/GenBank/DDBJ whole genome shotgun (WGS) entry which is preliminary data.</text>
</comment>
<accession>A0A2A2SEP1</accession>